<dbReference type="EMBL" id="JADQDN010000006">
    <property type="protein sequence ID" value="MBF9196936.1"/>
    <property type="molecule type" value="Genomic_DNA"/>
</dbReference>
<evidence type="ECO:0000256" key="1">
    <source>
        <dbReference type="SAM" id="Phobius"/>
    </source>
</evidence>
<feature type="transmembrane region" description="Helical" evidence="1">
    <location>
        <begin position="17"/>
        <end position="37"/>
    </location>
</feature>
<keyword evidence="1" id="KW-0472">Membrane</keyword>
<feature type="transmembrane region" description="Helical" evidence="1">
    <location>
        <begin position="57"/>
        <end position="79"/>
    </location>
</feature>
<keyword evidence="1" id="KW-0812">Transmembrane</keyword>
<comment type="caution">
    <text evidence="2">The sequence shown here is derived from an EMBL/GenBank/DDBJ whole genome shotgun (WGS) entry which is preliminary data.</text>
</comment>
<feature type="transmembrane region" description="Helical" evidence="1">
    <location>
        <begin position="141"/>
        <end position="167"/>
    </location>
</feature>
<dbReference type="Proteomes" id="UP000611708">
    <property type="component" value="Unassembled WGS sequence"/>
</dbReference>
<reference evidence="2 3" key="1">
    <citation type="submission" date="2020-11" db="EMBL/GenBank/DDBJ databases">
        <authorList>
            <person name="Kim M.K."/>
        </authorList>
    </citation>
    <scope>NUCLEOTIDE SEQUENCE [LARGE SCALE GENOMIC DNA]</scope>
    <source>
        <strain evidence="2 3">BT290</strain>
    </source>
</reference>
<dbReference type="RefSeq" id="WP_196264316.1">
    <property type="nucleotide sequence ID" value="NZ_JADQDN010000006.1"/>
</dbReference>
<accession>A0ABS0HUH6</accession>
<protein>
    <recommendedName>
        <fullName evidence="4">DUF4386 family protein</fullName>
    </recommendedName>
</protein>
<evidence type="ECO:0000313" key="2">
    <source>
        <dbReference type="EMBL" id="MBF9196936.1"/>
    </source>
</evidence>
<sequence length="231" mass="25023">MPQDAPLTHATLRTPKAAAIAGILFSVLQALILWLLRISLPADPLEAGAWLKTNVELVLLALNLIPFAGIAFLWFIGVLRDRLGPLEDRFFATVFLGSALLFLAMLFVAAAAIGAIILTAAAVADPNEVIGSVTLHFARAFAYNLINVYAIKVAGVFMISTSTVAIFTRFAPRWIAILGYILALTLLLGSYYISWSFIVFPAWVLLISLYIVIDNFRGASPVDPSQMKIGS</sequence>
<proteinExistence type="predicted"/>
<feature type="transmembrane region" description="Helical" evidence="1">
    <location>
        <begin position="174"/>
        <end position="192"/>
    </location>
</feature>
<organism evidence="2 3">
    <name type="scientific">Microvirga terrestris</name>
    <dbReference type="NCBI Taxonomy" id="2791024"/>
    <lineage>
        <taxon>Bacteria</taxon>
        <taxon>Pseudomonadati</taxon>
        <taxon>Pseudomonadota</taxon>
        <taxon>Alphaproteobacteria</taxon>
        <taxon>Hyphomicrobiales</taxon>
        <taxon>Methylobacteriaceae</taxon>
        <taxon>Microvirga</taxon>
    </lineage>
</organism>
<gene>
    <name evidence="2" type="ORF">I2H36_12860</name>
</gene>
<evidence type="ECO:0000313" key="3">
    <source>
        <dbReference type="Proteomes" id="UP000611708"/>
    </source>
</evidence>
<feature type="transmembrane region" description="Helical" evidence="1">
    <location>
        <begin position="91"/>
        <end position="121"/>
    </location>
</feature>
<keyword evidence="1" id="KW-1133">Transmembrane helix</keyword>
<feature type="transmembrane region" description="Helical" evidence="1">
    <location>
        <begin position="198"/>
        <end position="216"/>
    </location>
</feature>
<keyword evidence="3" id="KW-1185">Reference proteome</keyword>
<name>A0ABS0HUH6_9HYPH</name>
<evidence type="ECO:0008006" key="4">
    <source>
        <dbReference type="Google" id="ProtNLM"/>
    </source>
</evidence>